<dbReference type="PANTHER" id="PTHR42791">
    <property type="entry name" value="GNAT FAMILY ACETYLTRANSFERASE"/>
    <property type="match status" value="1"/>
</dbReference>
<comment type="caution">
    <text evidence="2">The sequence shown here is derived from an EMBL/GenBank/DDBJ whole genome shotgun (WGS) entry which is preliminary data.</text>
</comment>
<dbReference type="EMBL" id="MCHX01000052">
    <property type="protein sequence ID" value="OFJ51933.1"/>
    <property type="molecule type" value="Genomic_DNA"/>
</dbReference>
<evidence type="ECO:0000313" key="3">
    <source>
        <dbReference type="Proteomes" id="UP000178953"/>
    </source>
</evidence>
<evidence type="ECO:0000259" key="1">
    <source>
        <dbReference type="PROSITE" id="PS51186"/>
    </source>
</evidence>
<reference evidence="2 3" key="1">
    <citation type="submission" date="2016-09" db="EMBL/GenBank/DDBJ databases">
        <title>genome sequence of Mycobacterium sp. 739 SCH.</title>
        <authorList>
            <person name="Greninger A.L."/>
            <person name="Qin X."/>
            <person name="Jerome K."/>
            <person name="Vora S."/>
            <person name="Quinn K."/>
        </authorList>
    </citation>
    <scope>NUCLEOTIDE SEQUENCE [LARGE SCALE GENOMIC DNA]</scope>
    <source>
        <strain evidence="2 3">SCH</strain>
    </source>
</reference>
<dbReference type="Gene3D" id="3.40.630.30">
    <property type="match status" value="1"/>
</dbReference>
<dbReference type="Proteomes" id="UP000178953">
    <property type="component" value="Unassembled WGS sequence"/>
</dbReference>
<dbReference type="RefSeq" id="WP_070354853.1">
    <property type="nucleotide sequence ID" value="NZ_CP043474.1"/>
</dbReference>
<proteinExistence type="predicted"/>
<keyword evidence="2" id="KW-0808">Transferase</keyword>
<sequence>MATESARVQVRPASRADVPALSETLSKAFADDPVMAWMLPDAADRRRRLPRVFRALTQHGHLGRGGVEVALDGSTVAAAALWDPPGRWQQSAAEQLRAIPSFLWAFGAAVRRGMLVDERMAAVHPEEPHWYLAIIGSDPTVRGKGFGNALMRSRLDRCDAEYAPAYLESSNPDNVPYYERFGFEVTGEITLPDGPSLIPMWRRPR</sequence>
<feature type="domain" description="N-acetyltransferase" evidence="1">
    <location>
        <begin position="8"/>
        <end position="205"/>
    </location>
</feature>
<accession>A0A1E8Q097</accession>
<dbReference type="OrthoDB" id="7057833at2"/>
<gene>
    <name evidence="2" type="ORF">BEL07_20220</name>
</gene>
<dbReference type="PROSITE" id="PS51186">
    <property type="entry name" value="GNAT"/>
    <property type="match status" value="1"/>
</dbReference>
<protein>
    <submittedName>
        <fullName evidence="2">GNAT family N-acetyltransferase</fullName>
    </submittedName>
</protein>
<dbReference type="GO" id="GO:0016747">
    <property type="term" value="F:acyltransferase activity, transferring groups other than amino-acyl groups"/>
    <property type="evidence" value="ECO:0007669"/>
    <property type="project" value="InterPro"/>
</dbReference>
<dbReference type="InterPro" id="IPR000182">
    <property type="entry name" value="GNAT_dom"/>
</dbReference>
<organism evidence="2 3">
    <name type="scientific">Mycolicibacterium grossiae</name>
    <dbReference type="NCBI Taxonomy" id="1552759"/>
    <lineage>
        <taxon>Bacteria</taxon>
        <taxon>Bacillati</taxon>
        <taxon>Actinomycetota</taxon>
        <taxon>Actinomycetes</taxon>
        <taxon>Mycobacteriales</taxon>
        <taxon>Mycobacteriaceae</taxon>
        <taxon>Mycolicibacterium</taxon>
    </lineage>
</organism>
<name>A0A1E8Q097_9MYCO</name>
<evidence type="ECO:0000313" key="2">
    <source>
        <dbReference type="EMBL" id="OFJ51933.1"/>
    </source>
</evidence>
<dbReference type="PANTHER" id="PTHR42791:SF1">
    <property type="entry name" value="N-ACETYLTRANSFERASE DOMAIN-CONTAINING PROTEIN"/>
    <property type="match status" value="1"/>
</dbReference>
<dbReference type="AlphaFoldDB" id="A0A1E8Q097"/>
<keyword evidence="3" id="KW-1185">Reference proteome</keyword>
<dbReference type="Pfam" id="PF13673">
    <property type="entry name" value="Acetyltransf_10"/>
    <property type="match status" value="1"/>
</dbReference>
<dbReference type="InterPro" id="IPR052523">
    <property type="entry name" value="Trichothecene_AcTrans"/>
</dbReference>
<dbReference type="SUPFAM" id="SSF55729">
    <property type="entry name" value="Acyl-CoA N-acyltransferases (Nat)"/>
    <property type="match status" value="1"/>
</dbReference>
<dbReference type="InterPro" id="IPR016181">
    <property type="entry name" value="Acyl_CoA_acyltransferase"/>
</dbReference>